<dbReference type="Pfam" id="PF17267">
    <property type="entry name" value="DUF5333"/>
    <property type="match status" value="1"/>
</dbReference>
<evidence type="ECO:0000256" key="1">
    <source>
        <dbReference type="SAM" id="SignalP"/>
    </source>
</evidence>
<evidence type="ECO:0000313" key="2">
    <source>
        <dbReference type="EMBL" id="MDT0683682.1"/>
    </source>
</evidence>
<proteinExistence type="predicted"/>
<protein>
    <submittedName>
        <fullName evidence="2">DUF5333 domain-containing protein</fullName>
    </submittedName>
</protein>
<keyword evidence="3" id="KW-1185">Reference proteome</keyword>
<feature type="chain" id="PRO_5047454945" evidence="1">
    <location>
        <begin position="22"/>
        <end position="131"/>
    </location>
</feature>
<sequence>MLRSTALSLLLLSAAATGANAQGLRGETDINAGLKATATAVELSDNCPGVNARLLRGINYLRQLEQMAKDRGYSQSEIDAYVDSRKDKKRLEAEARAELSAKGAVEGDRESYCKVARAEMAEGSAIGRLLR</sequence>
<comment type="caution">
    <text evidence="2">The sequence shown here is derived from an EMBL/GenBank/DDBJ whole genome shotgun (WGS) entry which is preliminary data.</text>
</comment>
<name>A0ABU3DKP1_9RHOB</name>
<keyword evidence="1" id="KW-0732">Signal</keyword>
<dbReference type="RefSeq" id="WP_311692455.1">
    <property type="nucleotide sequence ID" value="NZ_JAVRHL010000003.1"/>
</dbReference>
<organism evidence="2 3">
    <name type="scientific">Tropicimonas omnivorans</name>
    <dbReference type="NCBI Taxonomy" id="3075590"/>
    <lineage>
        <taxon>Bacteria</taxon>
        <taxon>Pseudomonadati</taxon>
        <taxon>Pseudomonadota</taxon>
        <taxon>Alphaproteobacteria</taxon>
        <taxon>Rhodobacterales</taxon>
        <taxon>Roseobacteraceae</taxon>
        <taxon>Tropicimonas</taxon>
    </lineage>
</organism>
<gene>
    <name evidence="2" type="ORF">RM543_13395</name>
</gene>
<dbReference type="Proteomes" id="UP001265259">
    <property type="component" value="Unassembled WGS sequence"/>
</dbReference>
<evidence type="ECO:0000313" key="3">
    <source>
        <dbReference type="Proteomes" id="UP001265259"/>
    </source>
</evidence>
<feature type="signal peptide" evidence="1">
    <location>
        <begin position="1"/>
        <end position="21"/>
    </location>
</feature>
<dbReference type="EMBL" id="JAVRHL010000003">
    <property type="protein sequence ID" value="MDT0683682.1"/>
    <property type="molecule type" value="Genomic_DNA"/>
</dbReference>
<dbReference type="InterPro" id="IPR020349">
    <property type="entry name" value="Uncharacterised_14.7kDa"/>
</dbReference>
<reference evidence="2 3" key="1">
    <citation type="submission" date="2023-09" db="EMBL/GenBank/DDBJ databases">
        <authorList>
            <person name="Rey-Velasco X."/>
        </authorList>
    </citation>
    <scope>NUCLEOTIDE SEQUENCE [LARGE SCALE GENOMIC DNA]</scope>
    <source>
        <strain evidence="2 3">F158</strain>
    </source>
</reference>
<accession>A0ABU3DKP1</accession>